<sequence>MTTAIRAATPDDVGAIHALMYELAEFEKLTHLFVATQDGLADALFGTRPAAEALVAEDAGRIVAYALFFHNYSTFLGRRGLYLEDLYVQPSQRGTGLGTAMLRTLAAIAVERKCARFEWTVLDWNQPAIGFYEKMGATVLPDWRVVRMTGEALEQLAAPVEQAASQAS</sequence>
<dbReference type="CDD" id="cd04301">
    <property type="entry name" value="NAT_SF"/>
    <property type="match status" value="1"/>
</dbReference>
<gene>
    <name evidence="4" type="ORF">ACFPTO_07055</name>
</gene>
<dbReference type="GO" id="GO:0016746">
    <property type="term" value="F:acyltransferase activity"/>
    <property type="evidence" value="ECO:0007669"/>
    <property type="project" value="UniProtKB-KW"/>
</dbReference>
<keyword evidence="5" id="KW-1185">Reference proteome</keyword>
<dbReference type="PANTHER" id="PTHR10545:SF29">
    <property type="entry name" value="GH14572P-RELATED"/>
    <property type="match status" value="1"/>
</dbReference>
<name>A0ABW0J6E3_9BURK</name>
<evidence type="ECO:0000256" key="2">
    <source>
        <dbReference type="ARBA" id="ARBA00023315"/>
    </source>
</evidence>
<dbReference type="SUPFAM" id="SSF55729">
    <property type="entry name" value="Acyl-CoA N-acyltransferases (Nat)"/>
    <property type="match status" value="1"/>
</dbReference>
<reference evidence="5" key="1">
    <citation type="journal article" date="2019" name="Int. J. Syst. Evol. Microbiol.">
        <title>The Global Catalogue of Microorganisms (GCM) 10K type strain sequencing project: providing services to taxonomists for standard genome sequencing and annotation.</title>
        <authorList>
            <consortium name="The Broad Institute Genomics Platform"/>
            <consortium name="The Broad Institute Genome Sequencing Center for Infectious Disease"/>
            <person name="Wu L."/>
            <person name="Ma J."/>
        </authorList>
    </citation>
    <scope>NUCLEOTIDE SEQUENCE [LARGE SCALE GENOMIC DNA]</scope>
    <source>
        <strain evidence="5">CCUG 56042</strain>
    </source>
</reference>
<dbReference type="Proteomes" id="UP001596103">
    <property type="component" value="Unassembled WGS sequence"/>
</dbReference>
<dbReference type="PROSITE" id="PS51186">
    <property type="entry name" value="GNAT"/>
    <property type="match status" value="1"/>
</dbReference>
<feature type="domain" description="N-acetyltransferase" evidence="3">
    <location>
        <begin position="3"/>
        <end position="159"/>
    </location>
</feature>
<dbReference type="RefSeq" id="WP_377710386.1">
    <property type="nucleotide sequence ID" value="NZ_JBHSMP010000009.1"/>
</dbReference>
<evidence type="ECO:0000313" key="4">
    <source>
        <dbReference type="EMBL" id="MFC5428560.1"/>
    </source>
</evidence>
<proteinExistence type="predicted"/>
<organism evidence="4 5">
    <name type="scientific">Paraburkholderia denitrificans</name>
    <dbReference type="NCBI Taxonomy" id="694025"/>
    <lineage>
        <taxon>Bacteria</taxon>
        <taxon>Pseudomonadati</taxon>
        <taxon>Pseudomonadota</taxon>
        <taxon>Betaproteobacteria</taxon>
        <taxon>Burkholderiales</taxon>
        <taxon>Burkholderiaceae</taxon>
        <taxon>Paraburkholderia</taxon>
    </lineage>
</organism>
<dbReference type="Pfam" id="PF00583">
    <property type="entry name" value="Acetyltransf_1"/>
    <property type="match status" value="1"/>
</dbReference>
<dbReference type="EC" id="2.3.-.-" evidence="4"/>
<dbReference type="InterPro" id="IPR000182">
    <property type="entry name" value="GNAT_dom"/>
</dbReference>
<dbReference type="InterPro" id="IPR016181">
    <property type="entry name" value="Acyl_CoA_acyltransferase"/>
</dbReference>
<accession>A0ABW0J6E3</accession>
<dbReference type="Gene3D" id="3.40.630.30">
    <property type="match status" value="1"/>
</dbReference>
<keyword evidence="2 4" id="KW-0012">Acyltransferase</keyword>
<evidence type="ECO:0000313" key="5">
    <source>
        <dbReference type="Proteomes" id="UP001596103"/>
    </source>
</evidence>
<comment type="caution">
    <text evidence="4">The sequence shown here is derived from an EMBL/GenBank/DDBJ whole genome shotgun (WGS) entry which is preliminary data.</text>
</comment>
<dbReference type="PANTHER" id="PTHR10545">
    <property type="entry name" value="DIAMINE N-ACETYLTRANSFERASE"/>
    <property type="match status" value="1"/>
</dbReference>
<evidence type="ECO:0000256" key="1">
    <source>
        <dbReference type="ARBA" id="ARBA00022679"/>
    </source>
</evidence>
<dbReference type="EMBL" id="JBHSMP010000009">
    <property type="protein sequence ID" value="MFC5428560.1"/>
    <property type="molecule type" value="Genomic_DNA"/>
</dbReference>
<evidence type="ECO:0000259" key="3">
    <source>
        <dbReference type="PROSITE" id="PS51186"/>
    </source>
</evidence>
<protein>
    <submittedName>
        <fullName evidence="4">GNAT family N-acetyltransferase</fullName>
        <ecNumber evidence="4">2.3.-.-</ecNumber>
    </submittedName>
</protein>
<keyword evidence="1 4" id="KW-0808">Transferase</keyword>
<dbReference type="InterPro" id="IPR051016">
    <property type="entry name" value="Diverse_Substrate_AcTransf"/>
</dbReference>